<protein>
    <recommendedName>
        <fullName evidence="2">Disease resistance R13L4/SHOC-2-like LRR domain-containing protein</fullName>
    </recommendedName>
</protein>
<accession>A0A058ZX03</accession>
<dbReference type="EMBL" id="MU848290">
    <property type="protein sequence ID" value="KAK2633027.1"/>
    <property type="molecule type" value="Genomic_DNA"/>
</dbReference>
<keyword evidence="1" id="KW-0677">Repeat</keyword>
<evidence type="ECO:0000313" key="3">
    <source>
        <dbReference type="EMBL" id="KAK2633027.1"/>
    </source>
</evidence>
<reference evidence="3" key="2">
    <citation type="journal article" date="2014" name="Nature">
        <title>The genome of Eucalyptus grandis.</title>
        <authorList>
            <person name="Myburg A.A."/>
            <person name="Grattapaglia D."/>
            <person name="Tuskan G.A."/>
            <person name="Hellsten U."/>
            <person name="Hayes R.D."/>
            <person name="Grimwood J."/>
            <person name="Jenkins J."/>
            <person name="Lindquist E."/>
            <person name="Tice H."/>
            <person name="Bauer D."/>
            <person name="Goodstein D.M."/>
            <person name="Dubchak I."/>
            <person name="Poliakov A."/>
            <person name="Mizrachi E."/>
            <person name="Kullan A.R."/>
            <person name="Hussey S.G."/>
            <person name="Pinard D."/>
            <person name="van der Merwe K."/>
            <person name="Singh P."/>
            <person name="van Jaarsveld I."/>
            <person name="Silva-Junior O.B."/>
            <person name="Togawa R.C."/>
            <person name="Pappas M.R."/>
            <person name="Faria D.A."/>
            <person name="Sansaloni C.P."/>
            <person name="Petroli C.D."/>
            <person name="Yang X."/>
            <person name="Ranjan P."/>
            <person name="Tschaplinski T.J."/>
            <person name="Ye C.Y."/>
            <person name="Li T."/>
            <person name="Sterck L."/>
            <person name="Vanneste K."/>
            <person name="Murat F."/>
            <person name="Soler M."/>
            <person name="Clemente H.S."/>
            <person name="Saidi N."/>
            <person name="Cassan-Wang H."/>
            <person name="Dunand C."/>
            <person name="Hefer C.A."/>
            <person name="Bornberg-Bauer E."/>
            <person name="Kersting A.R."/>
            <person name="Vining K."/>
            <person name="Amarasinghe V."/>
            <person name="Ranik M."/>
            <person name="Naithani S."/>
            <person name="Elser J."/>
            <person name="Boyd A.E."/>
            <person name="Liston A."/>
            <person name="Spatafora J.W."/>
            <person name="Dharmwardhana P."/>
            <person name="Raja R."/>
            <person name="Sullivan C."/>
            <person name="Romanel E."/>
            <person name="Alves-Ferreira M."/>
            <person name="Kulheim C."/>
            <person name="Foley W."/>
            <person name="Carocha V."/>
            <person name="Paiva J."/>
            <person name="Kudrna D."/>
            <person name="Brommonschenkel S.H."/>
            <person name="Pasquali G."/>
            <person name="Byrne M."/>
            <person name="Rigault P."/>
            <person name="Tibbits J."/>
            <person name="Spokevicius A."/>
            <person name="Jones R.C."/>
            <person name="Steane D.A."/>
            <person name="Vaillancourt R.E."/>
            <person name="Potts B.M."/>
            <person name="Joubert F."/>
            <person name="Barry K."/>
            <person name="Pappas G.J."/>
            <person name="Strauss S.H."/>
            <person name="Jaiswal P."/>
            <person name="Grima-Pettenati J."/>
            <person name="Salse J."/>
            <person name="Van de Peer Y."/>
            <person name="Rokhsar D.S."/>
            <person name="Schmutz J."/>
        </authorList>
    </citation>
    <scope>NUCLEOTIDE SEQUENCE</scope>
    <source>
        <tissue evidence="3">Leaf extractions</tissue>
    </source>
</reference>
<dbReference type="InParanoid" id="A0A058ZX03"/>
<reference evidence="3" key="4">
    <citation type="submission" date="2023-07" db="EMBL/GenBank/DDBJ databases">
        <authorList>
            <person name="Myburg A.A."/>
            <person name="Grattapaglia D."/>
            <person name="Tuskan G.A."/>
            <person name="Hellsten U."/>
            <person name="Hayes R.D."/>
            <person name="Grimwood J."/>
            <person name="Jenkins J."/>
            <person name="Lindquist E."/>
            <person name="Tice H."/>
            <person name="Bauer D."/>
            <person name="Goodstein D.M."/>
            <person name="Dubchak I."/>
            <person name="Poliakov A."/>
            <person name="Mizrachi E."/>
            <person name="Kullan A.R."/>
            <person name="Hussey S.G."/>
            <person name="Pinard D."/>
            <person name="Van D.M."/>
            <person name="Singh P."/>
            <person name="Van J.I."/>
            <person name="Silva-Junior O.B."/>
            <person name="Togawa R.C."/>
            <person name="Pappas M.R."/>
            <person name="Faria D.A."/>
            <person name="Sansaloni C.P."/>
            <person name="Petroli C.D."/>
            <person name="Yang X."/>
            <person name="Ranjan P."/>
            <person name="Tschaplinski T.J."/>
            <person name="Ye C.Y."/>
            <person name="Li T."/>
            <person name="Sterck L."/>
            <person name="Vanneste K."/>
            <person name="Murat F."/>
            <person name="Soler M."/>
            <person name="Clemente H.S."/>
            <person name="Saidi N."/>
            <person name="Cassan-Wang H."/>
            <person name="Dunand C."/>
            <person name="Hefer C.A."/>
            <person name="Bornberg-Bauer E."/>
            <person name="Kersting A.R."/>
            <person name="Vining K."/>
            <person name="Amarasinghe V."/>
            <person name="Ranik M."/>
            <person name="Naithani S."/>
            <person name="Elser J."/>
            <person name="Boyd A.E."/>
            <person name="Liston A."/>
            <person name="Spatafora J.W."/>
            <person name="Dharmwardhana P."/>
            <person name="Raja R."/>
            <person name="Sullivan C."/>
            <person name="Romanel E."/>
            <person name="Alves-Ferreira M."/>
            <person name="Kulheim C."/>
            <person name="Foley W."/>
            <person name="Carocha V."/>
            <person name="Paiva J."/>
            <person name="Kudrna D."/>
            <person name="Brommonschenkel S.H."/>
            <person name="Pasquali G."/>
            <person name="Byrne M."/>
            <person name="Rigault P."/>
            <person name="Tibbits J."/>
            <person name="Spokevicius A."/>
            <person name="Jones R.C."/>
            <person name="Steane D.A."/>
            <person name="Vaillancourt R.E."/>
            <person name="Potts B.M."/>
            <person name="Joubert F."/>
            <person name="Barry K."/>
            <person name="Pappas G.J."/>
            <person name="Strauss S.H."/>
            <person name="Jaiswal P."/>
            <person name="Grima-Pettenati J."/>
            <person name="Salse J."/>
            <person name="Van D.P."/>
            <person name="Rokhsar D.S."/>
            <person name="Schmutz J."/>
        </authorList>
    </citation>
    <scope>NUCLEOTIDE SEQUENCE</scope>
    <source>
        <tissue evidence="3">Leaf extractions</tissue>
    </source>
</reference>
<dbReference type="InterPro" id="IPR055414">
    <property type="entry name" value="LRR_R13L4/SHOC2-like"/>
</dbReference>
<dbReference type="SUPFAM" id="SSF52058">
    <property type="entry name" value="L domain-like"/>
    <property type="match status" value="1"/>
</dbReference>
<dbReference type="InterPro" id="IPR032675">
    <property type="entry name" value="LRR_dom_sf"/>
</dbReference>
<dbReference type="EMBL" id="KK198802">
    <property type="protein sequence ID" value="KCW45560.1"/>
    <property type="molecule type" value="Genomic_DNA"/>
</dbReference>
<gene>
    <name evidence="4" type="ORF">EUGRSUZ_L00719</name>
</gene>
<dbReference type="Proteomes" id="UP000030711">
    <property type="component" value="Unassembled WGS sequence"/>
</dbReference>
<dbReference type="Pfam" id="PF23598">
    <property type="entry name" value="LRR_14"/>
    <property type="match status" value="1"/>
</dbReference>
<proteinExistence type="predicted"/>
<feature type="domain" description="Disease resistance R13L4/SHOC-2-like LRR" evidence="2">
    <location>
        <begin position="120"/>
        <end position="404"/>
    </location>
</feature>
<sequence>MELEPEDLGDMCFELLVRRILIEVTKWKLDGTPKTCCMSGVFHDFFSPQSVGSGLYYIHDNESEPPKGYNIRRLVEYLEIEKISNNYGDENLRSFVVFNNKRRGKANREIGTFLKALVHKMGFALLKVLDLEGVYKPMLSEVVGNLLLLRFLGLRSTVLDSIPLAVGELPCLETLDLKHTSVTTLPDSIWKAKNLRHLYLNEVHIDAFFQKLTKGSLSSLQTLRGLRVGNEKVVTRGLDRLVNLRKLGLKAALNWVRLLPNLHSLKLRFELESLEKQTKLCNLYLLGKLVNPVNLRRVLPSCLRKLTLSMLALEEDPMLALAKLPELSILRLLADSYLGSKMTCDVGGFPKLRVLKLWMLDKLRNWTVKDGTMPILQEVEIRGCDQLSMIDGIEHLQSLKELTLTKLFCA</sequence>
<name>A0A058ZX03_EUCGR</name>
<reference evidence="3" key="3">
    <citation type="submission" date="2023-04" db="EMBL/GenBank/DDBJ databases">
        <title>WGS assembly of Eucalyptus grandis.</title>
        <authorList>
            <person name="Myburg A."/>
            <person name="Grattapaglia D."/>
            <person name="Tuskan G."/>
            <person name="Hellsten U."/>
            <person name="Hayes R."/>
            <person name="Grimwood J."/>
            <person name="Jenkins J."/>
            <person name="Lindquist E."/>
            <person name="Tice H."/>
            <person name="Bauer D."/>
            <person name="Goodstein D."/>
            <person name="Dubchak I."/>
            <person name="Poliakov A."/>
            <person name="Mizrachi E."/>
            <person name="Kullan A."/>
            <person name="Hussey S."/>
            <person name="Pinard D."/>
            <person name="Van D."/>
            <person name="Singh P."/>
            <person name="Van J."/>
            <person name="Silva-Junior O."/>
            <person name="Togawa R."/>
            <person name="Pappas M."/>
            <person name="Faria D."/>
            <person name="Sansaloni C."/>
            <person name="Petroli C."/>
            <person name="Yang X."/>
            <person name="Ranjan P."/>
            <person name="Tschaplinski T."/>
            <person name="Ye C."/>
            <person name="Li T."/>
            <person name="Sterck L."/>
            <person name="Vanneste K."/>
            <person name="Murat F."/>
            <person name="Soler M."/>
            <person name="Clemente H."/>
            <person name="Saidi N."/>
            <person name="Cassan-Wang H."/>
            <person name="Dunand C."/>
            <person name="Hefer C."/>
            <person name="Bornberg-Bauer E."/>
            <person name="Kersting A."/>
            <person name="Vining K."/>
            <person name="Amarasinghe V."/>
            <person name="Ranik M."/>
            <person name="Naithani S."/>
            <person name="Elser J."/>
            <person name="Boyd A."/>
            <person name="Liston A."/>
            <person name="Spatafora J."/>
            <person name="Dharmwardhana P."/>
            <person name="Raja R."/>
            <person name="Sullivan C."/>
            <person name="Romanel E."/>
            <person name="Alves-Ferreira M."/>
            <person name="Kulheim C."/>
            <person name="Foley W."/>
            <person name="Carocha V."/>
            <person name="Paiva J."/>
            <person name="Kudrna D."/>
            <person name="Brommonschenkel S."/>
            <person name="Pasquali G."/>
            <person name="Byrne M."/>
            <person name="Rigault P."/>
            <person name="Tibbits J."/>
            <person name="Spokevicius A."/>
            <person name="Jones R."/>
            <person name="Steane D."/>
            <person name="Vaillancourt R."/>
            <person name="Potts B."/>
            <person name="Joubert F."/>
            <person name="Barry K."/>
            <person name="Pappas G."/>
            <person name="Strauss S."/>
            <person name="Jaiswal P."/>
            <person name="Grima-Pettenati J."/>
            <person name="Salse J."/>
            <person name="Van D."/>
            <person name="Rokhsar D."/>
            <person name="Schmutz J."/>
        </authorList>
    </citation>
    <scope>NUCLEOTIDE SEQUENCE</scope>
    <source>
        <tissue evidence="3">Leaf extractions</tissue>
    </source>
</reference>
<dbReference type="Gene3D" id="3.80.10.10">
    <property type="entry name" value="Ribonuclease Inhibitor"/>
    <property type="match status" value="2"/>
</dbReference>
<evidence type="ECO:0000313" key="5">
    <source>
        <dbReference type="Proteomes" id="UP000030711"/>
    </source>
</evidence>
<dbReference type="PANTHER" id="PTHR47186:SF50">
    <property type="entry name" value="FBD DOMAIN-CONTAINING PROTEIN"/>
    <property type="match status" value="1"/>
</dbReference>
<reference evidence="4" key="1">
    <citation type="submission" date="2013-07" db="EMBL/GenBank/DDBJ databases">
        <title>The genome of Eucalyptus grandis.</title>
        <authorList>
            <person name="Schmutz J."/>
            <person name="Hayes R."/>
            <person name="Myburg A."/>
            <person name="Tuskan G."/>
            <person name="Grattapaglia D."/>
            <person name="Rokhsar D.S."/>
        </authorList>
    </citation>
    <scope>NUCLEOTIDE SEQUENCE</scope>
    <source>
        <tissue evidence="4">Leaf extractions</tissue>
    </source>
</reference>
<evidence type="ECO:0000256" key="1">
    <source>
        <dbReference type="ARBA" id="ARBA00022737"/>
    </source>
</evidence>
<evidence type="ECO:0000313" key="4">
    <source>
        <dbReference type="EMBL" id="KCW45560.1"/>
    </source>
</evidence>
<dbReference type="OMA" id="HDNESEP"/>
<dbReference type="Gramene" id="KCW45560">
    <property type="protein sequence ID" value="KCW45560"/>
    <property type="gene ID" value="EUGRSUZ_L00719"/>
</dbReference>
<organism evidence="4">
    <name type="scientific">Eucalyptus grandis</name>
    <name type="common">Flooded gum</name>
    <dbReference type="NCBI Taxonomy" id="71139"/>
    <lineage>
        <taxon>Eukaryota</taxon>
        <taxon>Viridiplantae</taxon>
        <taxon>Streptophyta</taxon>
        <taxon>Embryophyta</taxon>
        <taxon>Tracheophyta</taxon>
        <taxon>Spermatophyta</taxon>
        <taxon>Magnoliopsida</taxon>
        <taxon>eudicotyledons</taxon>
        <taxon>Gunneridae</taxon>
        <taxon>Pentapetalae</taxon>
        <taxon>rosids</taxon>
        <taxon>malvids</taxon>
        <taxon>Myrtales</taxon>
        <taxon>Myrtaceae</taxon>
        <taxon>Myrtoideae</taxon>
        <taxon>Eucalypteae</taxon>
        <taxon>Eucalyptus</taxon>
    </lineage>
</organism>
<dbReference type="PANTHER" id="PTHR47186">
    <property type="entry name" value="LEUCINE-RICH REPEAT-CONTAINING PROTEIN 57"/>
    <property type="match status" value="1"/>
</dbReference>
<evidence type="ECO:0000259" key="2">
    <source>
        <dbReference type="Pfam" id="PF23598"/>
    </source>
</evidence>
<keyword evidence="5" id="KW-1185">Reference proteome</keyword>
<dbReference type="AlphaFoldDB" id="A0A058ZX03"/>